<evidence type="ECO:0000256" key="1">
    <source>
        <dbReference type="SAM" id="Coils"/>
    </source>
</evidence>
<keyword evidence="4" id="KW-1185">Reference proteome</keyword>
<gene>
    <name evidence="3" type="ORF">CEUTPL_LOCUS8253</name>
</gene>
<dbReference type="AlphaFoldDB" id="A0A9N9MPY8"/>
<feature type="region of interest" description="Disordered" evidence="2">
    <location>
        <begin position="150"/>
        <end position="185"/>
    </location>
</feature>
<feature type="compositionally biased region" description="Basic and acidic residues" evidence="2">
    <location>
        <begin position="156"/>
        <end position="177"/>
    </location>
</feature>
<dbReference type="Proteomes" id="UP001152799">
    <property type="component" value="Chromosome 4"/>
</dbReference>
<keyword evidence="1" id="KW-0175">Coiled coil</keyword>
<protein>
    <submittedName>
        <fullName evidence="3">Uncharacterized protein</fullName>
    </submittedName>
</protein>
<dbReference type="EMBL" id="OU892280">
    <property type="protein sequence ID" value="CAG9767694.1"/>
    <property type="molecule type" value="Genomic_DNA"/>
</dbReference>
<feature type="coiled-coil region" evidence="1">
    <location>
        <begin position="96"/>
        <end position="123"/>
    </location>
</feature>
<name>A0A9N9MPY8_9CUCU</name>
<evidence type="ECO:0000313" key="3">
    <source>
        <dbReference type="EMBL" id="CAG9767694.1"/>
    </source>
</evidence>
<organism evidence="3 4">
    <name type="scientific">Ceutorhynchus assimilis</name>
    <name type="common">cabbage seed weevil</name>
    <dbReference type="NCBI Taxonomy" id="467358"/>
    <lineage>
        <taxon>Eukaryota</taxon>
        <taxon>Metazoa</taxon>
        <taxon>Ecdysozoa</taxon>
        <taxon>Arthropoda</taxon>
        <taxon>Hexapoda</taxon>
        <taxon>Insecta</taxon>
        <taxon>Pterygota</taxon>
        <taxon>Neoptera</taxon>
        <taxon>Endopterygota</taxon>
        <taxon>Coleoptera</taxon>
        <taxon>Polyphaga</taxon>
        <taxon>Cucujiformia</taxon>
        <taxon>Curculionidae</taxon>
        <taxon>Ceutorhynchinae</taxon>
        <taxon>Ceutorhynchus</taxon>
    </lineage>
</organism>
<sequence length="225" mass="26628">MKVLQTPLLVRLLITLNPSQDHPIKLNQCQGLPITSNKFQGLPIKLNQFQGLYIKFNQFQGLRIKLNQFQGLPTHQLLSKRFWRKTICTGTEIFTTEDYFKRKEKEEEERRLLKEKSSESSSNTSLEKELEVNYVDEECDLIDDEFPSLEDEERLDENRKQKLEEIEEEPGLREKNTSQEIQTENVMEDEIDYNHMDVEISDLVICNFIYNKGTKKETQKEFVCK</sequence>
<evidence type="ECO:0000256" key="2">
    <source>
        <dbReference type="SAM" id="MobiDB-lite"/>
    </source>
</evidence>
<reference evidence="3" key="1">
    <citation type="submission" date="2022-01" db="EMBL/GenBank/DDBJ databases">
        <authorList>
            <person name="King R."/>
        </authorList>
    </citation>
    <scope>NUCLEOTIDE SEQUENCE</scope>
</reference>
<evidence type="ECO:0000313" key="4">
    <source>
        <dbReference type="Proteomes" id="UP001152799"/>
    </source>
</evidence>
<proteinExistence type="predicted"/>
<accession>A0A9N9MPY8</accession>